<evidence type="ECO:0000313" key="2">
    <source>
        <dbReference type="Proteomes" id="UP000309673"/>
    </source>
</evidence>
<dbReference type="Proteomes" id="UP000309673">
    <property type="component" value="Unassembled WGS sequence"/>
</dbReference>
<reference evidence="1 2" key="1">
    <citation type="submission" date="2019-04" db="EMBL/GenBank/DDBJ databases">
        <title>Cohnella sp. nov., isolated from soil.</title>
        <authorList>
            <person name="Kim W."/>
        </authorList>
    </citation>
    <scope>NUCLEOTIDE SEQUENCE [LARGE SCALE GENOMIC DNA]</scope>
    <source>
        <strain evidence="1 2">CAU 1483</strain>
    </source>
</reference>
<keyword evidence="2" id="KW-1185">Reference proteome</keyword>
<dbReference type="AlphaFoldDB" id="A0A4U0F5L2"/>
<organism evidence="1 2">
    <name type="scientific">Cohnella pontilimi</name>
    <dbReference type="NCBI Taxonomy" id="2564100"/>
    <lineage>
        <taxon>Bacteria</taxon>
        <taxon>Bacillati</taxon>
        <taxon>Bacillota</taxon>
        <taxon>Bacilli</taxon>
        <taxon>Bacillales</taxon>
        <taxon>Paenibacillaceae</taxon>
        <taxon>Cohnella</taxon>
    </lineage>
</organism>
<gene>
    <name evidence="1" type="ORF">E5161_18145</name>
</gene>
<comment type="caution">
    <text evidence="1">The sequence shown here is derived from an EMBL/GenBank/DDBJ whole genome shotgun (WGS) entry which is preliminary data.</text>
</comment>
<accession>A0A4U0F5L2</accession>
<proteinExistence type="predicted"/>
<name>A0A4U0F5L2_9BACL</name>
<protein>
    <submittedName>
        <fullName evidence="1">Uncharacterized protein</fullName>
    </submittedName>
</protein>
<sequence>MGAAVVLPAQRASRTWLLPPFHKPQRQFIHLRAHAYGPVTGCFAHFPLTGRSHPRTWR</sequence>
<dbReference type="EMBL" id="SUPK01000009">
    <property type="protein sequence ID" value="TJY39896.1"/>
    <property type="molecule type" value="Genomic_DNA"/>
</dbReference>
<evidence type="ECO:0000313" key="1">
    <source>
        <dbReference type="EMBL" id="TJY39896.1"/>
    </source>
</evidence>